<feature type="compositionally biased region" description="Basic and acidic residues" evidence="1">
    <location>
        <begin position="1"/>
        <end position="28"/>
    </location>
</feature>
<dbReference type="GO" id="GO:0071786">
    <property type="term" value="P:endoplasmic reticulum tubular network organization"/>
    <property type="evidence" value="ECO:0007669"/>
    <property type="project" value="InterPro"/>
</dbReference>
<evidence type="ECO:0000313" key="4">
    <source>
        <dbReference type="EMBL" id="QCD99601.1"/>
    </source>
</evidence>
<dbReference type="Gramene" id="Vigun08g062700.3.v1.2">
    <property type="protein sequence ID" value="Vigun08g062700.3.v1.2"/>
    <property type="gene ID" value="Vigun08g062700.v1.2"/>
</dbReference>
<evidence type="ECO:0000256" key="2">
    <source>
        <dbReference type="SAM" id="Phobius"/>
    </source>
</evidence>
<evidence type="ECO:0000313" key="5">
    <source>
        <dbReference type="Proteomes" id="UP000501690"/>
    </source>
</evidence>
<dbReference type="OrthoDB" id="1725934at2759"/>
<dbReference type="PANTHER" id="PTHR22166">
    <property type="entry name" value="ENDOPLASMIC RETICULUM JUNCTION FORMATION PROTEIN LUNAPARK"/>
    <property type="match status" value="1"/>
</dbReference>
<reference evidence="4 5" key="1">
    <citation type="submission" date="2019-04" db="EMBL/GenBank/DDBJ databases">
        <title>An improved genome assembly and genetic linkage map for asparagus bean, Vigna unguiculata ssp. sesquipedialis.</title>
        <authorList>
            <person name="Xia Q."/>
            <person name="Zhang R."/>
            <person name="Dong Y."/>
        </authorList>
    </citation>
    <scope>NUCLEOTIDE SEQUENCE [LARGE SCALE GENOMIC DNA]</scope>
    <source>
        <tissue evidence="4">Leaf</tissue>
    </source>
</reference>
<keyword evidence="2" id="KW-1133">Transmembrane helix</keyword>
<name>A0A4D6MGH0_VIGUN</name>
<dbReference type="InterPro" id="IPR019273">
    <property type="entry name" value="Lunapark_Znf"/>
</dbReference>
<feature type="domain" description="Lunapark zinc ribbon" evidence="3">
    <location>
        <begin position="288"/>
        <end position="338"/>
    </location>
</feature>
<feature type="transmembrane region" description="Helical" evidence="2">
    <location>
        <begin position="83"/>
        <end position="100"/>
    </location>
</feature>
<keyword evidence="2" id="KW-0472">Membrane</keyword>
<dbReference type="EMBL" id="CP039351">
    <property type="protein sequence ID" value="QCD99601.1"/>
    <property type="molecule type" value="Genomic_DNA"/>
</dbReference>
<keyword evidence="2" id="KW-0812">Transmembrane</keyword>
<feature type="transmembrane region" description="Helical" evidence="2">
    <location>
        <begin position="120"/>
        <end position="140"/>
    </location>
</feature>
<dbReference type="GO" id="GO:0071782">
    <property type="term" value="C:endoplasmic reticulum tubular network"/>
    <property type="evidence" value="ECO:0007669"/>
    <property type="project" value="TreeGrafter"/>
</dbReference>
<dbReference type="Pfam" id="PF10058">
    <property type="entry name" value="Zn_ribbon_10"/>
    <property type="match status" value="1"/>
</dbReference>
<evidence type="ECO:0000259" key="3">
    <source>
        <dbReference type="Pfam" id="PF10058"/>
    </source>
</evidence>
<gene>
    <name evidence="4" type="ORF">DEO72_LG7g885</name>
</gene>
<accession>A0A4D6MGH0</accession>
<sequence length="398" mass="44517">MGDEKAEKKESGAVKENIENNGEKTKEEKKKKKGFISRIWHAMFRSNNDDFEKRLQYITKEENAVVVRMSNRSRSWRRTSRQLILFSILFEVIAVGYAIMTTRSMDMNWKMRAIRVLPMFLLPALSTATYSTFVSFTRMCDRKDQKILERLRAERKAKIDELKEKTNYYITQQLIQRYDTDPAAKAAAATVLASKLGSDSGLNVYVEDESSAAPTGKTKDVEVVQSSGLRNRKQVNSRSTSPGTKPTNYSDEQLVGSGKINQTQTPEQNELVVVEHHPQSSAMNDGGWIARIAALLVGEDPTQSYALICGNCHMHNGLSRKEDFPFITYYCPHCHALNKPKHSEEHTSIPNTGSPKADDGEEVQKAGASDSSISSDNPVKATPEIEEVAARAISGEES</sequence>
<dbReference type="AlphaFoldDB" id="A0A4D6MGH0"/>
<dbReference type="Gramene" id="Vigun08g062700.2.v1.2">
    <property type="protein sequence ID" value="Vigun08g062700.2.v1.2"/>
    <property type="gene ID" value="Vigun08g062700.v1.2"/>
</dbReference>
<dbReference type="Proteomes" id="UP000501690">
    <property type="component" value="Linkage Group LG7"/>
</dbReference>
<dbReference type="InterPro" id="IPR040115">
    <property type="entry name" value="Lnp"/>
</dbReference>
<proteinExistence type="predicted"/>
<feature type="region of interest" description="Disordered" evidence="1">
    <location>
        <begin position="1"/>
        <end position="31"/>
    </location>
</feature>
<dbReference type="PANTHER" id="PTHR22166:SF12">
    <property type="entry name" value="ENDOPLASMIC RETICULUM JUNCTION FORMATION PROTEIN LUNAPARK"/>
    <property type="match status" value="1"/>
</dbReference>
<feature type="region of interest" description="Disordered" evidence="1">
    <location>
        <begin position="209"/>
        <end position="253"/>
    </location>
</feature>
<protein>
    <recommendedName>
        <fullName evidence="3">Lunapark zinc ribbon domain-containing protein</fullName>
    </recommendedName>
</protein>
<organism evidence="4 5">
    <name type="scientific">Vigna unguiculata</name>
    <name type="common">Cowpea</name>
    <dbReference type="NCBI Taxonomy" id="3917"/>
    <lineage>
        <taxon>Eukaryota</taxon>
        <taxon>Viridiplantae</taxon>
        <taxon>Streptophyta</taxon>
        <taxon>Embryophyta</taxon>
        <taxon>Tracheophyta</taxon>
        <taxon>Spermatophyta</taxon>
        <taxon>Magnoliopsida</taxon>
        <taxon>eudicotyledons</taxon>
        <taxon>Gunneridae</taxon>
        <taxon>Pentapetalae</taxon>
        <taxon>rosids</taxon>
        <taxon>fabids</taxon>
        <taxon>Fabales</taxon>
        <taxon>Fabaceae</taxon>
        <taxon>Papilionoideae</taxon>
        <taxon>50 kb inversion clade</taxon>
        <taxon>NPAAA clade</taxon>
        <taxon>indigoferoid/millettioid clade</taxon>
        <taxon>Phaseoleae</taxon>
        <taxon>Vigna</taxon>
    </lineage>
</organism>
<feature type="region of interest" description="Disordered" evidence="1">
    <location>
        <begin position="339"/>
        <end position="398"/>
    </location>
</feature>
<feature type="compositionally biased region" description="Polar residues" evidence="1">
    <location>
        <begin position="236"/>
        <end position="251"/>
    </location>
</feature>
<keyword evidence="5" id="KW-1185">Reference proteome</keyword>
<evidence type="ECO:0000256" key="1">
    <source>
        <dbReference type="SAM" id="MobiDB-lite"/>
    </source>
</evidence>